<dbReference type="STRING" id="545695.TREAZ_0681"/>
<dbReference type="GO" id="GO:0016020">
    <property type="term" value="C:membrane"/>
    <property type="evidence" value="ECO:0007669"/>
    <property type="project" value="InterPro"/>
</dbReference>
<keyword evidence="1" id="KW-1133">Transmembrane helix</keyword>
<name>F5YAV0_LEAAZ</name>
<reference evidence="3" key="1">
    <citation type="submission" date="2009-12" db="EMBL/GenBank/DDBJ databases">
        <title>Complete sequence of Treponema azotonutricium strain ZAS-9.</title>
        <authorList>
            <person name="Tetu S.G."/>
            <person name="Matson E."/>
            <person name="Ren Q."/>
            <person name="Seshadri R."/>
            <person name="Elbourne L."/>
            <person name="Hassan K.A."/>
            <person name="Durkin A."/>
            <person name="Radune D."/>
            <person name="Mohamoud Y."/>
            <person name="Shay R."/>
            <person name="Jin S."/>
            <person name="Zhang X."/>
            <person name="Lucey K."/>
            <person name="Ballor N.R."/>
            <person name="Ottesen E."/>
            <person name="Rosenthal R."/>
            <person name="Allen A."/>
            <person name="Leadbetter J.R."/>
            <person name="Paulsen I.T."/>
        </authorList>
    </citation>
    <scope>NUCLEOTIDE SEQUENCE [LARGE SCALE GENOMIC DNA]</scope>
    <source>
        <strain evidence="3">ATCC BAA-888 / DSM 13862 / ZAS-9</strain>
    </source>
</reference>
<evidence type="ECO:0000256" key="1">
    <source>
        <dbReference type="SAM" id="Phobius"/>
    </source>
</evidence>
<dbReference type="Proteomes" id="UP000009222">
    <property type="component" value="Chromosome"/>
</dbReference>
<dbReference type="Pfam" id="PF04464">
    <property type="entry name" value="Glyphos_transf"/>
    <property type="match status" value="1"/>
</dbReference>
<dbReference type="HOGENOM" id="CLU_037413_0_0_12"/>
<dbReference type="InterPro" id="IPR007554">
    <property type="entry name" value="Glycerophosphate_synth"/>
</dbReference>
<evidence type="ECO:0000313" key="2">
    <source>
        <dbReference type="EMBL" id="AEF81442.1"/>
    </source>
</evidence>
<dbReference type="InterPro" id="IPR043148">
    <property type="entry name" value="TagF_C"/>
</dbReference>
<proteinExistence type="predicted"/>
<dbReference type="InParanoid" id="F5YAV0"/>
<sequence length="409" mass="47001">MFLLYIDPGTGSMLFSIIMGLAAALYFFSRALIIKIKFFFSGSNNKEAANHESFVIYCEGSQYWNIFKPILDEFEKKNINVTYLTSAEKDHFFNESYQYIKGIYIGEGNKAFAHLNLLEADICLMTTPGLEVYQLKRSKGVSHYAHILHSPDDPTSYRLFGTDWFDSVLLTGEYQVAELRLLEAKRGTPKKELPVVGCTYLDVYNDKIKSIPAEENHIFTVLISPSWGEGTLLKAFGENLLDPLVKTSWRIIIRPHPQSKKQETEMLSRLETRYKDNKNIEWDNSLNELISLSHSDIMISDFSSIVLNYIFLFNKPVIYTTAHYNIKMYDDSDLDTPPWKFEALKTFGIELKEAELCNIEEIIKKASAIEELQAARKMAKETAWQYIGESAVRTVDFLVSTRERILKDA</sequence>
<evidence type="ECO:0000313" key="3">
    <source>
        <dbReference type="Proteomes" id="UP000009222"/>
    </source>
</evidence>
<dbReference type="EMBL" id="CP001841">
    <property type="protein sequence ID" value="AEF81442.1"/>
    <property type="molecule type" value="Genomic_DNA"/>
</dbReference>
<keyword evidence="3" id="KW-1185">Reference proteome</keyword>
<organism evidence="2 3">
    <name type="scientific">Leadbettera azotonutricia (strain ATCC BAA-888 / DSM 13862 / ZAS-9)</name>
    <name type="common">Treponema azotonutricium</name>
    <dbReference type="NCBI Taxonomy" id="545695"/>
    <lineage>
        <taxon>Bacteria</taxon>
        <taxon>Pseudomonadati</taxon>
        <taxon>Spirochaetota</taxon>
        <taxon>Spirochaetia</taxon>
        <taxon>Spirochaetales</taxon>
        <taxon>Breznakiellaceae</taxon>
        <taxon>Leadbettera</taxon>
    </lineage>
</organism>
<keyword evidence="2" id="KW-0808">Transferase</keyword>
<keyword evidence="1" id="KW-0812">Transmembrane</keyword>
<feature type="transmembrane region" description="Helical" evidence="1">
    <location>
        <begin position="12"/>
        <end position="33"/>
    </location>
</feature>
<dbReference type="GO" id="GO:0047355">
    <property type="term" value="F:CDP-glycerol glycerophosphotransferase activity"/>
    <property type="evidence" value="ECO:0007669"/>
    <property type="project" value="InterPro"/>
</dbReference>
<dbReference type="eggNOG" id="COG1887">
    <property type="taxonomic scope" value="Bacteria"/>
</dbReference>
<keyword evidence="1" id="KW-0472">Membrane</keyword>
<dbReference type="RefSeq" id="WP_015711282.1">
    <property type="nucleotide sequence ID" value="NC_015577.1"/>
</dbReference>
<protein>
    <submittedName>
        <fullName evidence="2">CDP-Glycerol:Poly(Glycerophosphate) glycerophosphotransferase family</fullName>
    </submittedName>
</protein>
<gene>
    <name evidence="2" type="ordered locus">TREAZ_0681</name>
</gene>
<dbReference type="AlphaFoldDB" id="F5YAV0"/>
<dbReference type="KEGG" id="taz:TREAZ_0681"/>
<dbReference type="OrthoDB" id="9780552at2"/>
<dbReference type="Gene3D" id="3.40.50.12580">
    <property type="match status" value="1"/>
</dbReference>
<accession>F5YAV0</accession>
<reference evidence="2 3" key="2">
    <citation type="journal article" date="2011" name="ISME J.">
        <title>RNA-seq reveals cooperative metabolic interactions between two termite-gut spirochete species in co-culture.</title>
        <authorList>
            <person name="Rosenthal A.Z."/>
            <person name="Matson E.G."/>
            <person name="Eldar A."/>
            <person name="Leadbetter J.R."/>
        </authorList>
    </citation>
    <scope>NUCLEOTIDE SEQUENCE [LARGE SCALE GENOMIC DNA]</scope>
    <source>
        <strain evidence="3">ATCC BAA-888 / DSM 13862 / ZAS-9</strain>
    </source>
</reference>